<dbReference type="AlphaFoldDB" id="A0AAN7SUS2"/>
<dbReference type="Proteomes" id="UP001309876">
    <property type="component" value="Unassembled WGS sequence"/>
</dbReference>
<evidence type="ECO:0000259" key="1">
    <source>
        <dbReference type="Pfam" id="PF22917"/>
    </source>
</evidence>
<dbReference type="InterPro" id="IPR036291">
    <property type="entry name" value="NAD(P)-bd_dom_sf"/>
</dbReference>
<dbReference type="PANTHER" id="PTHR32487">
    <property type="entry name" value="3-OXO-DELTA(4,5)-STEROID 5-BETA-REDUCTASE"/>
    <property type="match status" value="1"/>
</dbReference>
<dbReference type="SUPFAM" id="SSF51735">
    <property type="entry name" value="NAD(P)-binding Rossmann-fold domains"/>
    <property type="match status" value="1"/>
</dbReference>
<dbReference type="Gene3D" id="3.40.50.720">
    <property type="entry name" value="NAD(P)-binding Rossmann-like Domain"/>
    <property type="match status" value="1"/>
</dbReference>
<dbReference type="Pfam" id="PF22917">
    <property type="entry name" value="PRISE"/>
    <property type="match status" value="1"/>
</dbReference>
<dbReference type="InterPro" id="IPR055222">
    <property type="entry name" value="PRISE-like_Rossmann-fold"/>
</dbReference>
<evidence type="ECO:0000313" key="2">
    <source>
        <dbReference type="EMBL" id="KAK5081164.1"/>
    </source>
</evidence>
<dbReference type="PANTHER" id="PTHR32487:SF0">
    <property type="entry name" value="3-OXO-DELTA(4,5)-STEROID 5-BETA-REDUCTASE"/>
    <property type="match status" value="1"/>
</dbReference>
<reference evidence="2 3" key="1">
    <citation type="submission" date="2023-08" db="EMBL/GenBank/DDBJ databases">
        <title>Black Yeasts Isolated from many extreme environments.</title>
        <authorList>
            <person name="Coleine C."/>
            <person name="Stajich J.E."/>
            <person name="Selbmann L."/>
        </authorList>
    </citation>
    <scope>NUCLEOTIDE SEQUENCE [LARGE SCALE GENOMIC DNA]</scope>
    <source>
        <strain evidence="2 3">CCFEE 5910</strain>
    </source>
</reference>
<keyword evidence="3" id="KW-1185">Reference proteome</keyword>
<protein>
    <recommendedName>
        <fullName evidence="1">PRISE-like Rossmann-fold domain-containing protein</fullName>
    </recommendedName>
</protein>
<feature type="domain" description="PRISE-like Rossmann-fold" evidence="1">
    <location>
        <begin position="4"/>
        <end position="280"/>
    </location>
</feature>
<name>A0AAN7SUS2_9EURO</name>
<dbReference type="EMBL" id="JAVRRJ010000010">
    <property type="protein sequence ID" value="KAK5081164.1"/>
    <property type="molecule type" value="Genomic_DNA"/>
</dbReference>
<sequence length="436" mass="48492">MTTAVVTGATGLTGSAIVDALLKDNHYKQIYTLSRSQPSTAQNSKVTHAHLDLQSSASDMSKDLSSVQGDEIIVFFCAYLANPDEAEAAKINGGMLKNFLEALELTGSIKSVKRIVLTCGLKQYGVHLGMPKQPMHEDDFNVSPGLRPGDKFSWPENFYYTQQDILTSHAVKNGYSYVTTFPQDVLGFARHNFMNECTALGLYASVGKLAHPNSELPFPGSKECYLAFNTWTSAKLHAKFCLWAARAPNAADQMFNVVNGDTESWMNLWPRVCARFGCKVPNSMFPGGSDGERPWWGFSASSRTELHSPPPVAVQATSDVPGIGFGMPELAEKPSSLYSQIDTEKWAKDERVIKAWETLRDKYRLEQKAWEKATWGFLTFVLGRDYSNVVSMSKARKMGWNGYEDTWDAFEDAFRELEAEGILPPLNKLKEEKSLA</sequence>
<proteinExistence type="predicted"/>
<evidence type="ECO:0000313" key="3">
    <source>
        <dbReference type="Proteomes" id="UP001309876"/>
    </source>
</evidence>
<gene>
    <name evidence="2" type="ORF">LTR05_007958</name>
</gene>
<accession>A0AAN7SUS2</accession>
<comment type="caution">
    <text evidence="2">The sequence shown here is derived from an EMBL/GenBank/DDBJ whole genome shotgun (WGS) entry which is preliminary data.</text>
</comment>
<dbReference type="CDD" id="cd08948">
    <property type="entry name" value="5beta-POR_like_SDR_a"/>
    <property type="match status" value="1"/>
</dbReference>
<organism evidence="2 3">
    <name type="scientific">Lithohypha guttulata</name>
    <dbReference type="NCBI Taxonomy" id="1690604"/>
    <lineage>
        <taxon>Eukaryota</taxon>
        <taxon>Fungi</taxon>
        <taxon>Dikarya</taxon>
        <taxon>Ascomycota</taxon>
        <taxon>Pezizomycotina</taxon>
        <taxon>Eurotiomycetes</taxon>
        <taxon>Chaetothyriomycetidae</taxon>
        <taxon>Chaetothyriales</taxon>
        <taxon>Trichomeriaceae</taxon>
        <taxon>Lithohypha</taxon>
    </lineage>
</organism>